<evidence type="ECO:0000313" key="1">
    <source>
        <dbReference type="EMBL" id="CAI6351910.1"/>
    </source>
</evidence>
<dbReference type="Proteomes" id="UP001160148">
    <property type="component" value="Unassembled WGS sequence"/>
</dbReference>
<accession>A0AAV0W7Z8</accession>
<dbReference type="AlphaFoldDB" id="A0AAV0W7Z8"/>
<keyword evidence="2" id="KW-1185">Reference proteome</keyword>
<reference evidence="1 2" key="1">
    <citation type="submission" date="2023-01" db="EMBL/GenBank/DDBJ databases">
        <authorList>
            <person name="Whitehead M."/>
        </authorList>
    </citation>
    <scope>NUCLEOTIDE SEQUENCE [LARGE SCALE GENOMIC DNA]</scope>
</reference>
<proteinExistence type="predicted"/>
<name>A0AAV0W7Z8_9HEMI</name>
<dbReference type="EMBL" id="CARXXK010000001">
    <property type="protein sequence ID" value="CAI6351910.1"/>
    <property type="molecule type" value="Genomic_DNA"/>
</dbReference>
<sequence length="70" mass="7672">MDLKVAKSRASYYASSRLTKMYCSMPNILLMKQETAIQVPSATIGTDGVEDTDQTQCSDVDLLCETAGYI</sequence>
<gene>
    <name evidence="1" type="ORF">MEUPH1_LOCUS8216</name>
</gene>
<protein>
    <submittedName>
        <fullName evidence="1">Uncharacterized protein</fullName>
    </submittedName>
</protein>
<evidence type="ECO:0000313" key="2">
    <source>
        <dbReference type="Proteomes" id="UP001160148"/>
    </source>
</evidence>
<comment type="caution">
    <text evidence="1">The sequence shown here is derived from an EMBL/GenBank/DDBJ whole genome shotgun (WGS) entry which is preliminary data.</text>
</comment>
<organism evidence="1 2">
    <name type="scientific">Macrosiphum euphorbiae</name>
    <name type="common">potato aphid</name>
    <dbReference type="NCBI Taxonomy" id="13131"/>
    <lineage>
        <taxon>Eukaryota</taxon>
        <taxon>Metazoa</taxon>
        <taxon>Ecdysozoa</taxon>
        <taxon>Arthropoda</taxon>
        <taxon>Hexapoda</taxon>
        <taxon>Insecta</taxon>
        <taxon>Pterygota</taxon>
        <taxon>Neoptera</taxon>
        <taxon>Paraneoptera</taxon>
        <taxon>Hemiptera</taxon>
        <taxon>Sternorrhyncha</taxon>
        <taxon>Aphidomorpha</taxon>
        <taxon>Aphidoidea</taxon>
        <taxon>Aphididae</taxon>
        <taxon>Macrosiphini</taxon>
        <taxon>Macrosiphum</taxon>
    </lineage>
</organism>